<dbReference type="InterPro" id="IPR000825">
    <property type="entry name" value="SUF_FeS_clus_asmbl_SufBD_core"/>
</dbReference>
<comment type="caution">
    <text evidence="4">The sequence shown here is derived from an EMBL/GenBank/DDBJ whole genome shotgun (WGS) entry which is preliminary data.</text>
</comment>
<evidence type="ECO:0000313" key="4">
    <source>
        <dbReference type="EMBL" id="MDQ0164431.1"/>
    </source>
</evidence>
<keyword evidence="5" id="KW-1185">Reference proteome</keyword>
<evidence type="ECO:0000256" key="1">
    <source>
        <dbReference type="ARBA" id="ARBA00043967"/>
    </source>
</evidence>
<dbReference type="PANTHER" id="PTHR30508:SF1">
    <property type="entry name" value="UPF0051 PROTEIN ABCI8, CHLOROPLASTIC-RELATED"/>
    <property type="match status" value="1"/>
</dbReference>
<evidence type="ECO:0000259" key="2">
    <source>
        <dbReference type="Pfam" id="PF01458"/>
    </source>
</evidence>
<dbReference type="SUPFAM" id="SSF101960">
    <property type="entry name" value="Stabilizer of iron transporter SufD"/>
    <property type="match status" value="1"/>
</dbReference>
<evidence type="ECO:0000259" key="3">
    <source>
        <dbReference type="Pfam" id="PF19295"/>
    </source>
</evidence>
<dbReference type="InterPro" id="IPR055346">
    <property type="entry name" value="Fe-S_cluster_assembly_SufBD"/>
</dbReference>
<dbReference type="Pfam" id="PF19295">
    <property type="entry name" value="SufBD_N"/>
    <property type="match status" value="1"/>
</dbReference>
<dbReference type="InterPro" id="IPR037284">
    <property type="entry name" value="SUF_FeS_clus_asmbl_SufBD_sf"/>
</dbReference>
<accession>A0ABT9VTW9</accession>
<dbReference type="PANTHER" id="PTHR30508">
    <property type="entry name" value="FES CLUSTER ASSEMBLY PROTEIN SUF"/>
    <property type="match status" value="1"/>
</dbReference>
<organism evidence="4 5">
    <name type="scientific">Caldalkalibacillus horti</name>
    <dbReference type="NCBI Taxonomy" id="77523"/>
    <lineage>
        <taxon>Bacteria</taxon>
        <taxon>Bacillati</taxon>
        <taxon>Bacillota</taxon>
        <taxon>Bacilli</taxon>
        <taxon>Bacillales</taxon>
        <taxon>Bacillaceae</taxon>
        <taxon>Caldalkalibacillus</taxon>
    </lineage>
</organism>
<proteinExistence type="inferred from homology"/>
<dbReference type="RefSeq" id="WP_307390008.1">
    <property type="nucleotide sequence ID" value="NZ_BAAADK010000021.1"/>
</dbReference>
<evidence type="ECO:0000313" key="5">
    <source>
        <dbReference type="Proteomes" id="UP001235840"/>
    </source>
</evidence>
<protein>
    <submittedName>
        <fullName evidence="4">Fe-S cluster assembly protein SufD</fullName>
    </submittedName>
</protein>
<dbReference type="InterPro" id="IPR011542">
    <property type="entry name" value="SUF_FeS_clus_asmbl_SufD"/>
</dbReference>
<dbReference type="EMBL" id="JAUSTY010000001">
    <property type="protein sequence ID" value="MDQ0164431.1"/>
    <property type="molecule type" value="Genomic_DNA"/>
</dbReference>
<dbReference type="NCBIfam" id="TIGR01981">
    <property type="entry name" value="sufD"/>
    <property type="match status" value="1"/>
</dbReference>
<feature type="domain" description="SUF system FeS cluster assembly SufBD N-terminal" evidence="3">
    <location>
        <begin position="110"/>
        <end position="173"/>
    </location>
</feature>
<dbReference type="Proteomes" id="UP001235840">
    <property type="component" value="Unassembled WGS sequence"/>
</dbReference>
<dbReference type="Pfam" id="PF01458">
    <property type="entry name" value="SUFBD_core"/>
    <property type="match status" value="1"/>
</dbReference>
<comment type="similarity">
    <text evidence="1">Belongs to the iron-sulfur cluster assembly SufBD family.</text>
</comment>
<gene>
    <name evidence="4" type="ORF">J2S11_000330</name>
</gene>
<sequence>MTVETKVNFNREYVTQYSQRHQEPAWLLELRLQGLELSEKLSLPVIEKTKIDTWPLLPTAHEGEEAFITEVAQLPKTVHDMLGGAEEDAKNIVIHKNSQPIFNALAEDLKSKGVIFTDIKTAIKEHEALVSKYYMNQVAKVDEHKISALHAALMNSGVFLYVPKNVQIEQPLQSLFWQENSQIGLVPHILIVAEENSQLTYVENYFGSDNEDGINNYVAEVIVGNNAQVTFAAVDHLGAKTTSYVYRKANVANDGRIDWALGQMHSGNTVSDNTTYLKGKGAIGDTKSVVVGTGEQSLNFVQKMVQTGHYTEGEMLSHGVMRESARAIFNGITKIEKGALKSTGEQTERVLMLSEKARGDANPILLIDENVERAGHAASVGKVDPMQLFYLMSRGISKQDAEKLIILGFLSPVVELIPLEGLKKRLVELIERKVK</sequence>
<dbReference type="InterPro" id="IPR045595">
    <property type="entry name" value="SufBD_N"/>
</dbReference>
<feature type="domain" description="SUF system FeS cluster assembly SufBD core" evidence="2">
    <location>
        <begin position="178"/>
        <end position="409"/>
    </location>
</feature>
<name>A0ABT9VTW9_9BACI</name>
<reference evidence="4 5" key="1">
    <citation type="submission" date="2023-07" db="EMBL/GenBank/DDBJ databases">
        <title>Genomic Encyclopedia of Type Strains, Phase IV (KMG-IV): sequencing the most valuable type-strain genomes for metagenomic binning, comparative biology and taxonomic classification.</title>
        <authorList>
            <person name="Goeker M."/>
        </authorList>
    </citation>
    <scope>NUCLEOTIDE SEQUENCE [LARGE SCALE GENOMIC DNA]</scope>
    <source>
        <strain evidence="4 5">DSM 12751</strain>
    </source>
</reference>